<feature type="coiled-coil region" evidence="1">
    <location>
        <begin position="234"/>
        <end position="261"/>
    </location>
</feature>
<keyword evidence="1" id="KW-0175">Coiled coil</keyword>
<proteinExistence type="predicted"/>
<dbReference type="KEGG" id="meg:DKB62_01315"/>
<dbReference type="PANTHER" id="PTHR41317">
    <property type="entry name" value="PD-(D_E)XK NUCLEASE FAMILY TRANSPOSASE"/>
    <property type="match status" value="1"/>
</dbReference>
<dbReference type="Proteomes" id="UP000254337">
    <property type="component" value="Chromosome"/>
</dbReference>
<dbReference type="PANTHER" id="PTHR41317:SF1">
    <property type="entry name" value="PD-(D_E)XK NUCLEASE FAMILY TRANSPOSASE"/>
    <property type="match status" value="1"/>
</dbReference>
<sequence length="295" mass="34923">MKLNRLNDVFFKYLLGDVKRKTLTLSFINSILNRTEDNVFTDLDFLDKELTPIEQDGKVSVLDIRARMNDGTQVNIEVQVCKDPDMARRSLYYWSKMYSGELHEGEPYNKLMQAISINLMDFNAFPEYTSCHHSYHICNDETNDRLLDDLEMHFIELEKIRIGDIRNLKKSEQWIAYFSNQCSDEEREVLAMSEPAIKEAMKSEMYFTQDEKLRRKYEIQEKARRDYISMMENIRVAQEEARIAQEKLRKEQEKARIAQEEIVLGLLREGLPYDMIARITKLSMEKIQEIAETQV</sequence>
<evidence type="ECO:0000313" key="2">
    <source>
        <dbReference type="EMBL" id="AXL20317.1"/>
    </source>
</evidence>
<dbReference type="Pfam" id="PF12784">
    <property type="entry name" value="PDDEXK_2"/>
    <property type="match status" value="1"/>
</dbReference>
<dbReference type="AlphaFoldDB" id="A0A346AWS4"/>
<protein>
    <submittedName>
        <fullName evidence="2">Rpn family recombination-promoting nuclease/putative transposase</fullName>
    </submittedName>
</protein>
<dbReference type="OrthoDB" id="2973070at2"/>
<gene>
    <name evidence="2" type="ORF">DKB62_01315</name>
</gene>
<accession>A0A346AWS4</accession>
<dbReference type="InterPro" id="IPR010106">
    <property type="entry name" value="RpnA"/>
</dbReference>
<dbReference type="RefSeq" id="WP_107195983.1">
    <property type="nucleotide sequence ID" value="NZ_CP029462.1"/>
</dbReference>
<evidence type="ECO:0000256" key="1">
    <source>
        <dbReference type="SAM" id="Coils"/>
    </source>
</evidence>
<name>A0A346AWS4_9FIRM</name>
<evidence type="ECO:0000313" key="3">
    <source>
        <dbReference type="Proteomes" id="UP000254337"/>
    </source>
</evidence>
<dbReference type="EMBL" id="CP029462">
    <property type="protein sequence ID" value="AXL20317.1"/>
    <property type="molecule type" value="Genomic_DNA"/>
</dbReference>
<organism evidence="2 3">
    <name type="scientific">Megasphaera stantonii</name>
    <dbReference type="NCBI Taxonomy" id="2144175"/>
    <lineage>
        <taxon>Bacteria</taxon>
        <taxon>Bacillati</taxon>
        <taxon>Bacillota</taxon>
        <taxon>Negativicutes</taxon>
        <taxon>Veillonellales</taxon>
        <taxon>Veillonellaceae</taxon>
        <taxon>Megasphaera</taxon>
    </lineage>
</organism>
<reference evidence="2 3" key="1">
    <citation type="submission" date="2018-05" db="EMBL/GenBank/DDBJ databases">
        <title>Complete genome sequence of Megasphaera sp. AJH120T, isolated from the ceca of a chicken.</title>
        <authorList>
            <person name="Maki J."/>
            <person name="Looft T."/>
        </authorList>
    </citation>
    <scope>NUCLEOTIDE SEQUENCE [LARGE SCALE GENOMIC DNA]</scope>
    <source>
        <strain evidence="2 3">AJH120</strain>
    </source>
</reference>
<keyword evidence="3" id="KW-1185">Reference proteome</keyword>
<dbReference type="NCBIfam" id="TIGR01784">
    <property type="entry name" value="T_den_put_tspse"/>
    <property type="match status" value="1"/>
</dbReference>